<name>A0A183FF29_HELPZ</name>
<dbReference type="AlphaFoldDB" id="A0A183FF29"/>
<accession>A0A183FF29</accession>
<sequence>MRYLNLTLPFKTVSLWMGMYSLMKWSCPEIVKICVCRIEHDRISIYPTKKCSAARRCSLKSVIVWAGTYSRTESTLFHRAIGQDERQGLQEGGSQKVSRKIRHRPVLLKRRSPSVTPFLGVLGQRPLAT</sequence>
<protein>
    <submittedName>
        <fullName evidence="3">Secreted protein</fullName>
    </submittedName>
</protein>
<proteinExistence type="predicted"/>
<reference evidence="1 2" key="1">
    <citation type="submission" date="2018-11" db="EMBL/GenBank/DDBJ databases">
        <authorList>
            <consortium name="Pathogen Informatics"/>
        </authorList>
    </citation>
    <scope>NUCLEOTIDE SEQUENCE [LARGE SCALE GENOMIC DNA]</scope>
</reference>
<keyword evidence="2" id="KW-1185">Reference proteome</keyword>
<evidence type="ECO:0000313" key="2">
    <source>
        <dbReference type="Proteomes" id="UP000050761"/>
    </source>
</evidence>
<gene>
    <name evidence="1" type="ORF">HPBE_LOCUS5065</name>
</gene>
<dbReference type="Proteomes" id="UP000050761">
    <property type="component" value="Unassembled WGS sequence"/>
</dbReference>
<dbReference type="EMBL" id="UZAH01025407">
    <property type="protein sequence ID" value="VDO63288.1"/>
    <property type="molecule type" value="Genomic_DNA"/>
</dbReference>
<dbReference type="WBParaSite" id="HPBE_0000506401-mRNA-1">
    <property type="protein sequence ID" value="HPBE_0000506401-mRNA-1"/>
    <property type="gene ID" value="HPBE_0000506401"/>
</dbReference>
<accession>A0A3P8AFT3</accession>
<evidence type="ECO:0000313" key="3">
    <source>
        <dbReference type="WBParaSite" id="HPBE_0000506401-mRNA-1"/>
    </source>
</evidence>
<organism evidence="2 3">
    <name type="scientific">Heligmosomoides polygyrus</name>
    <name type="common">Parasitic roundworm</name>
    <dbReference type="NCBI Taxonomy" id="6339"/>
    <lineage>
        <taxon>Eukaryota</taxon>
        <taxon>Metazoa</taxon>
        <taxon>Ecdysozoa</taxon>
        <taxon>Nematoda</taxon>
        <taxon>Chromadorea</taxon>
        <taxon>Rhabditida</taxon>
        <taxon>Rhabditina</taxon>
        <taxon>Rhabditomorpha</taxon>
        <taxon>Strongyloidea</taxon>
        <taxon>Heligmosomidae</taxon>
        <taxon>Heligmosomoides</taxon>
    </lineage>
</organism>
<evidence type="ECO:0000313" key="1">
    <source>
        <dbReference type="EMBL" id="VDO63288.1"/>
    </source>
</evidence>
<reference evidence="3" key="2">
    <citation type="submission" date="2019-09" db="UniProtKB">
        <authorList>
            <consortium name="WormBaseParasite"/>
        </authorList>
    </citation>
    <scope>IDENTIFICATION</scope>
</reference>